<organism evidence="1 2">
    <name type="scientific">Streptomyces thermocarboxydovorans</name>
    <dbReference type="NCBI Taxonomy" id="59298"/>
    <lineage>
        <taxon>Bacteria</taxon>
        <taxon>Bacillati</taxon>
        <taxon>Actinomycetota</taxon>
        <taxon>Actinomycetes</taxon>
        <taxon>Kitasatosporales</taxon>
        <taxon>Streptomycetaceae</taxon>
        <taxon>Streptomyces</taxon>
    </lineage>
</organism>
<gene>
    <name evidence="1" type="ORF">GCM10009535_60680</name>
</gene>
<dbReference type="EMBL" id="BAAAGU010000125">
    <property type="protein sequence ID" value="GAA0673119.1"/>
    <property type="molecule type" value="Genomic_DNA"/>
</dbReference>
<dbReference type="RefSeq" id="WP_344007925.1">
    <property type="nucleotide sequence ID" value="NZ_BAAAGU010000125.1"/>
</dbReference>
<comment type="caution">
    <text evidence="1">The sequence shown here is derived from an EMBL/GenBank/DDBJ whole genome shotgun (WGS) entry which is preliminary data.</text>
</comment>
<name>A0ABN1HY53_9ACTN</name>
<protein>
    <submittedName>
        <fullName evidence="1">Uncharacterized protein</fullName>
    </submittedName>
</protein>
<dbReference type="Proteomes" id="UP001500724">
    <property type="component" value="Unassembled WGS sequence"/>
</dbReference>
<evidence type="ECO:0000313" key="1">
    <source>
        <dbReference type="EMBL" id="GAA0673119.1"/>
    </source>
</evidence>
<reference evidence="1 2" key="1">
    <citation type="journal article" date="2019" name="Int. J. Syst. Evol. Microbiol.">
        <title>The Global Catalogue of Microorganisms (GCM) 10K type strain sequencing project: providing services to taxonomists for standard genome sequencing and annotation.</title>
        <authorList>
            <consortium name="The Broad Institute Genomics Platform"/>
            <consortium name="The Broad Institute Genome Sequencing Center for Infectious Disease"/>
            <person name="Wu L."/>
            <person name="Ma J."/>
        </authorList>
    </citation>
    <scope>NUCLEOTIDE SEQUENCE [LARGE SCALE GENOMIC DNA]</scope>
    <source>
        <strain evidence="1 2">JCM 10367</strain>
    </source>
</reference>
<evidence type="ECO:0000313" key="2">
    <source>
        <dbReference type="Proteomes" id="UP001500724"/>
    </source>
</evidence>
<sequence length="53" mass="5702">MASTSETPHSAAVRLGCTVDQVGYCARCHGYCHRYGKGGNPLCQSCRKDVQAK</sequence>
<keyword evidence="2" id="KW-1185">Reference proteome</keyword>
<proteinExistence type="predicted"/>
<accession>A0ABN1HY53</accession>